<dbReference type="SMART" id="SM00456">
    <property type="entry name" value="WW"/>
    <property type="match status" value="1"/>
</dbReference>
<evidence type="ECO:0000313" key="4">
    <source>
        <dbReference type="Proteomes" id="UP000738359"/>
    </source>
</evidence>
<comment type="caution">
    <text evidence="3">The sequence shown here is derived from an EMBL/GenBank/DDBJ whole genome shotgun (WGS) entry which is preliminary data.</text>
</comment>
<dbReference type="SUPFAM" id="SSF51045">
    <property type="entry name" value="WW domain"/>
    <property type="match status" value="1"/>
</dbReference>
<gene>
    <name evidence="3" type="ORF">BGZ70_008246</name>
</gene>
<feature type="region of interest" description="Disordered" evidence="1">
    <location>
        <begin position="116"/>
        <end position="144"/>
    </location>
</feature>
<proteinExistence type="predicted"/>
<dbReference type="Pfam" id="PF00397">
    <property type="entry name" value="WW"/>
    <property type="match status" value="1"/>
</dbReference>
<dbReference type="PROSITE" id="PS50020">
    <property type="entry name" value="WW_DOMAIN_2"/>
    <property type="match status" value="1"/>
</dbReference>
<dbReference type="InterPro" id="IPR036020">
    <property type="entry name" value="WW_dom_sf"/>
</dbReference>
<reference evidence="3" key="1">
    <citation type="journal article" date="2020" name="Fungal Divers.">
        <title>Resolving the Mortierellaceae phylogeny through synthesis of multi-gene phylogenetics and phylogenomics.</title>
        <authorList>
            <person name="Vandepol N."/>
            <person name="Liber J."/>
            <person name="Desiro A."/>
            <person name="Na H."/>
            <person name="Kennedy M."/>
            <person name="Barry K."/>
            <person name="Grigoriev I.V."/>
            <person name="Miller A.N."/>
            <person name="O'Donnell K."/>
            <person name="Stajich J.E."/>
            <person name="Bonito G."/>
        </authorList>
    </citation>
    <scope>NUCLEOTIDE SEQUENCE</scope>
    <source>
        <strain evidence="3">CK1249</strain>
    </source>
</reference>
<feature type="domain" description="WW" evidence="2">
    <location>
        <begin position="48"/>
        <end position="82"/>
    </location>
</feature>
<dbReference type="InterPro" id="IPR001202">
    <property type="entry name" value="WW_dom"/>
</dbReference>
<organism evidence="3 4">
    <name type="scientific">Mortierella alpina</name>
    <name type="common">Oleaginous fungus</name>
    <name type="synonym">Mortierella renispora</name>
    <dbReference type="NCBI Taxonomy" id="64518"/>
    <lineage>
        <taxon>Eukaryota</taxon>
        <taxon>Fungi</taxon>
        <taxon>Fungi incertae sedis</taxon>
        <taxon>Mucoromycota</taxon>
        <taxon>Mortierellomycotina</taxon>
        <taxon>Mortierellomycetes</taxon>
        <taxon>Mortierellales</taxon>
        <taxon>Mortierellaceae</taxon>
        <taxon>Mortierella</taxon>
    </lineage>
</organism>
<dbReference type="Proteomes" id="UP000738359">
    <property type="component" value="Unassembled WGS sequence"/>
</dbReference>
<sequence>MGSCVSAPQGSSVGPNNGYQNIPPQPAYGTAYAQNPPPMPVMPSAPNNDLPPGWVCQYDSMTRHLFYINTMTHERQWEHPNGAAATATDSAQFRQQMTAYEQNVASYNRMYGVGATAGTPQMSQQNSNQGNVNSNGGGRGGGSGVAKGVMLGVVASNMARNSRRRRARF</sequence>
<evidence type="ECO:0000256" key="1">
    <source>
        <dbReference type="SAM" id="MobiDB-lite"/>
    </source>
</evidence>
<evidence type="ECO:0000313" key="3">
    <source>
        <dbReference type="EMBL" id="KAF9961581.1"/>
    </source>
</evidence>
<dbReference type="OrthoDB" id="2367685at2759"/>
<feature type="compositionally biased region" description="Polar residues" evidence="1">
    <location>
        <begin position="1"/>
        <end position="22"/>
    </location>
</feature>
<accession>A0A9P6J3Y0</accession>
<name>A0A9P6J3Y0_MORAP</name>
<protein>
    <recommendedName>
        <fullName evidence="2">WW domain-containing protein</fullName>
    </recommendedName>
</protein>
<feature type="region of interest" description="Disordered" evidence="1">
    <location>
        <begin position="1"/>
        <end position="45"/>
    </location>
</feature>
<keyword evidence="4" id="KW-1185">Reference proteome</keyword>
<dbReference type="AlphaFoldDB" id="A0A9P6J3Y0"/>
<dbReference type="Gene3D" id="2.20.70.10">
    <property type="match status" value="1"/>
</dbReference>
<feature type="compositionally biased region" description="Gly residues" evidence="1">
    <location>
        <begin position="135"/>
        <end position="144"/>
    </location>
</feature>
<dbReference type="CDD" id="cd00201">
    <property type="entry name" value="WW"/>
    <property type="match status" value="1"/>
</dbReference>
<evidence type="ECO:0000259" key="2">
    <source>
        <dbReference type="PROSITE" id="PS50020"/>
    </source>
</evidence>
<feature type="compositionally biased region" description="Low complexity" evidence="1">
    <location>
        <begin position="121"/>
        <end position="134"/>
    </location>
</feature>
<dbReference type="EMBL" id="JAAAHY010000579">
    <property type="protein sequence ID" value="KAF9961581.1"/>
    <property type="molecule type" value="Genomic_DNA"/>
</dbReference>